<organism evidence="2 3">
    <name type="scientific">Sweet potato pakakuy virus</name>
    <dbReference type="NCBI Taxonomy" id="2034762"/>
    <lineage>
        <taxon>Viruses</taxon>
        <taxon>Riboviria</taxon>
        <taxon>Pararnavirae</taxon>
        <taxon>Artverviricota</taxon>
        <taxon>Revtraviricetes</taxon>
        <taxon>Ortervirales</taxon>
        <taxon>Caulimoviridae</taxon>
        <taxon>Badnavirus</taxon>
        <taxon>Badnavirus occultipomeae</taxon>
    </lineage>
</organism>
<evidence type="ECO:0000256" key="1">
    <source>
        <dbReference type="SAM" id="MobiDB-lite"/>
    </source>
</evidence>
<evidence type="ECO:0000313" key="3">
    <source>
        <dbReference type="Proteomes" id="UP000203944"/>
    </source>
</evidence>
<dbReference type="Proteomes" id="UP000203944">
    <property type="component" value="Segment"/>
</dbReference>
<evidence type="ECO:0000313" key="2">
    <source>
        <dbReference type="EMBL" id="ACN56747.1"/>
    </source>
</evidence>
<dbReference type="OrthoDB" id="32409at10239"/>
<dbReference type="KEGG" id="vg:10763668"/>
<accession>C4NFM6</accession>
<dbReference type="GeneID" id="10763668"/>
<name>C4NFM6_9VIRU</name>
<reference evidence="2 3" key="1">
    <citation type="journal article" date="2009" name="Virology">
        <title>Complete viral genome sequence and discovery of novel viruses by deep sequencing of small RNAs: a generic method for diagnosis, discovery and sequencing of viruses.</title>
        <authorList>
            <person name="Kreuze J.F."/>
            <person name="Perez A."/>
            <person name="Untiveros M."/>
            <person name="Quispe D."/>
            <person name="Fuentes S."/>
            <person name="Barker I."/>
            <person name="Simon R."/>
        </authorList>
    </citation>
    <scope>NUCLEOTIDE SEQUENCE [LARGE SCALE GENOMIC DNA]</scope>
    <source>
        <strain evidence="2">Huachano1</strain>
    </source>
</reference>
<dbReference type="EMBL" id="FJ560943">
    <property type="protein sequence ID" value="ACN56747.1"/>
    <property type="molecule type" value="Genomic_DNA"/>
</dbReference>
<feature type="region of interest" description="Disordered" evidence="1">
    <location>
        <begin position="1"/>
        <end position="25"/>
    </location>
</feature>
<dbReference type="RefSeq" id="YP_004581514.1">
    <property type="nucleotide sequence ID" value="NC_015655.1"/>
</dbReference>
<proteinExistence type="predicted"/>
<protein>
    <submittedName>
        <fullName evidence="2">Uncharacterized protein</fullName>
    </submittedName>
</protein>
<keyword evidence="3" id="KW-1185">Reference proteome</keyword>
<sequence length="193" mass="22163">MENAREINSPPSSPQNNSNQRVMQQAARAFALERAIYETTARRQRGPRTMEHPAVNPANRTPAQRFEEWSRQEQTYHRDWINDQFENSLNDLGPLARGYNFNLWLERRLLREGLPGDVGAQLQASRQALLHEAAQEARRGVMTLQRMIRNRAQHNRRYITRDNAAGDLQGSYSEAQAQVEAAAIILMALIEDL</sequence>
<feature type="compositionally biased region" description="Low complexity" evidence="1">
    <location>
        <begin position="8"/>
        <end position="20"/>
    </location>
</feature>